<protein>
    <submittedName>
        <fullName evidence="1">Ferredoxin-thioredoxin reductase</fullName>
    </submittedName>
</protein>
<proteinExistence type="predicted"/>
<sequence>MIKYTDDTELKEQILQALKDNSGFCPCRIDHTPDTKCMCKEFRDMIKAGQEGTCHCGLMIFTKDKKENN</sequence>
<evidence type="ECO:0000313" key="1">
    <source>
        <dbReference type="EMBL" id="DAF50312.1"/>
    </source>
</evidence>
<dbReference type="GO" id="GO:0016730">
    <property type="term" value="F:oxidoreductase activity, acting on iron-sulfur proteins as donors"/>
    <property type="evidence" value="ECO:0007669"/>
    <property type="project" value="InterPro"/>
</dbReference>
<name>A0A8S5SHB4_9CAUD</name>
<organism evidence="1">
    <name type="scientific">Siphoviridae sp. ctBCr48</name>
    <dbReference type="NCBI Taxonomy" id="2827802"/>
    <lineage>
        <taxon>Viruses</taxon>
        <taxon>Duplodnaviria</taxon>
        <taxon>Heunggongvirae</taxon>
        <taxon>Uroviricota</taxon>
        <taxon>Caudoviricetes</taxon>
    </lineage>
</organism>
<dbReference type="SUPFAM" id="SSF57662">
    <property type="entry name" value="Ferredoxin thioredoxin reductase (FTR), catalytic beta chain"/>
    <property type="match status" value="1"/>
</dbReference>
<accession>A0A8S5SHB4</accession>
<dbReference type="InterPro" id="IPR036644">
    <property type="entry name" value="FTR_bsu_sf"/>
</dbReference>
<dbReference type="EMBL" id="BK032595">
    <property type="protein sequence ID" value="DAF50312.1"/>
    <property type="molecule type" value="Genomic_DNA"/>
</dbReference>
<reference evidence="1" key="1">
    <citation type="journal article" date="2021" name="Proc. Natl. Acad. Sci. U.S.A.">
        <title>A Catalog of Tens of Thousands of Viruses from Human Metagenomes Reveals Hidden Associations with Chronic Diseases.</title>
        <authorList>
            <person name="Tisza M.J."/>
            <person name="Buck C.B."/>
        </authorList>
    </citation>
    <scope>NUCLEOTIDE SEQUENCE</scope>
    <source>
        <strain evidence="1">CtBCr48</strain>
    </source>
</reference>